<evidence type="ECO:0000256" key="4">
    <source>
        <dbReference type="ARBA" id="ARBA00023239"/>
    </source>
</evidence>
<dbReference type="GO" id="GO:0016846">
    <property type="term" value="F:carbon-sulfur lyase activity"/>
    <property type="evidence" value="ECO:0007669"/>
    <property type="project" value="InterPro"/>
</dbReference>
<name>A0A3A1P702_9SPHN</name>
<dbReference type="SUPFAM" id="SSF51316">
    <property type="entry name" value="Mss4-like"/>
    <property type="match status" value="1"/>
</dbReference>
<dbReference type="Pfam" id="PF04828">
    <property type="entry name" value="GFA"/>
    <property type="match status" value="1"/>
</dbReference>
<evidence type="ECO:0000256" key="1">
    <source>
        <dbReference type="ARBA" id="ARBA00005495"/>
    </source>
</evidence>
<keyword evidence="7" id="KW-1185">Reference proteome</keyword>
<dbReference type="GO" id="GO:0046872">
    <property type="term" value="F:metal ion binding"/>
    <property type="evidence" value="ECO:0007669"/>
    <property type="project" value="UniProtKB-KW"/>
</dbReference>
<dbReference type="PANTHER" id="PTHR33337">
    <property type="entry name" value="GFA DOMAIN-CONTAINING PROTEIN"/>
    <property type="match status" value="1"/>
</dbReference>
<proteinExistence type="inferred from homology"/>
<dbReference type="InterPro" id="IPR011057">
    <property type="entry name" value="Mss4-like_sf"/>
</dbReference>
<dbReference type="EMBL" id="QXFM01000113">
    <property type="protein sequence ID" value="RIV83267.1"/>
    <property type="molecule type" value="Genomic_DNA"/>
</dbReference>
<comment type="caution">
    <text evidence="6">The sequence shown here is derived from an EMBL/GenBank/DDBJ whole genome shotgun (WGS) entry which is preliminary data.</text>
</comment>
<dbReference type="Gene3D" id="3.90.1590.10">
    <property type="entry name" value="glutathione-dependent formaldehyde- activating enzyme (gfa)"/>
    <property type="match status" value="1"/>
</dbReference>
<feature type="domain" description="CENP-V/GFA" evidence="5">
    <location>
        <begin position="5"/>
        <end position="124"/>
    </location>
</feature>
<evidence type="ECO:0000259" key="5">
    <source>
        <dbReference type="PROSITE" id="PS51891"/>
    </source>
</evidence>
<keyword evidence="2" id="KW-0479">Metal-binding</keyword>
<dbReference type="PANTHER" id="PTHR33337:SF33">
    <property type="entry name" value="CENP-V_GFA DOMAIN-CONTAINING PROTEIN"/>
    <property type="match status" value="1"/>
</dbReference>
<dbReference type="InterPro" id="IPR006913">
    <property type="entry name" value="CENP-V/GFA"/>
</dbReference>
<sequence length="163" mass="17843">MEVARGGGCACGYVRYRVRGDPIFTNNCHCRLCQLQTGSTGVVNAFYESQRLEVLQGRLSEHMVVSGSGGPHLICRCRECGTALWSIYPRFGRLGLGLRVGTLDQPGAITPDAVIFTESAMPWVVFPEGIPQFAQSYDFRSLLPADRVERMLALMARREAGGG</sequence>
<dbReference type="PROSITE" id="PS51891">
    <property type="entry name" value="CENP_V_GFA"/>
    <property type="match status" value="1"/>
</dbReference>
<dbReference type="AlphaFoldDB" id="A0A3A1P702"/>
<evidence type="ECO:0000313" key="6">
    <source>
        <dbReference type="EMBL" id="RIV83267.1"/>
    </source>
</evidence>
<evidence type="ECO:0000256" key="2">
    <source>
        <dbReference type="ARBA" id="ARBA00022723"/>
    </source>
</evidence>
<organism evidence="6 7">
    <name type="scientific">Aurantiacibacter xanthus</name>
    <dbReference type="NCBI Taxonomy" id="1784712"/>
    <lineage>
        <taxon>Bacteria</taxon>
        <taxon>Pseudomonadati</taxon>
        <taxon>Pseudomonadota</taxon>
        <taxon>Alphaproteobacteria</taxon>
        <taxon>Sphingomonadales</taxon>
        <taxon>Erythrobacteraceae</taxon>
        <taxon>Aurantiacibacter</taxon>
    </lineage>
</organism>
<dbReference type="Proteomes" id="UP000265366">
    <property type="component" value="Unassembled WGS sequence"/>
</dbReference>
<dbReference type="OrthoDB" id="7186766at2"/>
<accession>A0A3A1P702</accession>
<evidence type="ECO:0000256" key="3">
    <source>
        <dbReference type="ARBA" id="ARBA00022833"/>
    </source>
</evidence>
<keyword evidence="4" id="KW-0456">Lyase</keyword>
<gene>
    <name evidence="6" type="ORF">D2V17_13835</name>
</gene>
<keyword evidence="3" id="KW-0862">Zinc</keyword>
<reference evidence="6 7" key="1">
    <citation type="submission" date="2018-08" db="EMBL/GenBank/DDBJ databases">
        <title>Erythrobacter zhengii sp.nov., a bacterium isolated from deep-sea sediment.</title>
        <authorList>
            <person name="Fang C."/>
            <person name="Wu Y.-H."/>
            <person name="Sun C."/>
            <person name="Wang H."/>
            <person name="Cheng H."/>
            <person name="Meng F.-X."/>
            <person name="Wang C.-S."/>
            <person name="Xu X.-W."/>
        </authorList>
    </citation>
    <scope>NUCLEOTIDE SEQUENCE [LARGE SCALE GENOMIC DNA]</scope>
    <source>
        <strain evidence="6 7">CCTCC AB 2015396</strain>
    </source>
</reference>
<protein>
    <submittedName>
        <fullName evidence="6">GFA family protein</fullName>
    </submittedName>
</protein>
<evidence type="ECO:0000313" key="7">
    <source>
        <dbReference type="Proteomes" id="UP000265366"/>
    </source>
</evidence>
<comment type="similarity">
    <text evidence="1">Belongs to the Gfa family.</text>
</comment>